<evidence type="ECO:0000259" key="6">
    <source>
        <dbReference type="PROSITE" id="PS50111"/>
    </source>
</evidence>
<keyword evidence="5" id="KW-0472">Membrane</keyword>
<keyword evidence="5" id="KW-0812">Transmembrane</keyword>
<feature type="transmembrane region" description="Helical" evidence="5">
    <location>
        <begin position="12"/>
        <end position="30"/>
    </location>
</feature>
<comment type="similarity">
    <text evidence="3">Belongs to the methyl-accepting chemotaxis (MCP) protein family.</text>
</comment>
<dbReference type="CDD" id="cd06225">
    <property type="entry name" value="HAMP"/>
    <property type="match status" value="1"/>
</dbReference>
<dbReference type="InterPro" id="IPR003660">
    <property type="entry name" value="HAMP_dom"/>
</dbReference>
<dbReference type="GO" id="GO:0016020">
    <property type="term" value="C:membrane"/>
    <property type="evidence" value="ECO:0007669"/>
    <property type="project" value="UniProtKB-SubCell"/>
</dbReference>
<evidence type="ECO:0000256" key="5">
    <source>
        <dbReference type="SAM" id="Phobius"/>
    </source>
</evidence>
<dbReference type="Proteomes" id="UP000321525">
    <property type="component" value="Unassembled WGS sequence"/>
</dbReference>
<dbReference type="GO" id="GO:0007165">
    <property type="term" value="P:signal transduction"/>
    <property type="evidence" value="ECO:0007669"/>
    <property type="project" value="UniProtKB-KW"/>
</dbReference>
<dbReference type="PANTHER" id="PTHR32089">
    <property type="entry name" value="METHYL-ACCEPTING CHEMOTAXIS PROTEIN MCPB"/>
    <property type="match status" value="1"/>
</dbReference>
<dbReference type="SMART" id="SM00283">
    <property type="entry name" value="MA"/>
    <property type="match status" value="1"/>
</dbReference>
<reference evidence="9 11" key="1">
    <citation type="submission" date="2019-07" db="EMBL/GenBank/DDBJ databases">
        <title>Genomes of sea-ice associated Colwellia species.</title>
        <authorList>
            <person name="Bowman J.P."/>
        </authorList>
    </citation>
    <scope>NUCLEOTIDE SEQUENCE [LARGE SCALE GENOMIC DNA]</scope>
    <source>
        <strain evidence="8 10">ACAM 607</strain>
        <strain evidence="9 11">IC036</strain>
    </source>
</reference>
<evidence type="ECO:0000256" key="2">
    <source>
        <dbReference type="ARBA" id="ARBA00023224"/>
    </source>
</evidence>
<evidence type="ECO:0000256" key="1">
    <source>
        <dbReference type="ARBA" id="ARBA00004370"/>
    </source>
</evidence>
<proteinExistence type="inferred from homology"/>
<dbReference type="PROSITE" id="PS50111">
    <property type="entry name" value="CHEMOTAXIS_TRANSDUC_2"/>
    <property type="match status" value="1"/>
</dbReference>
<organism evidence="9 11">
    <name type="scientific">Colwellia hornerae</name>
    <dbReference type="NCBI Taxonomy" id="89402"/>
    <lineage>
        <taxon>Bacteria</taxon>
        <taxon>Pseudomonadati</taxon>
        <taxon>Pseudomonadota</taxon>
        <taxon>Gammaproteobacteria</taxon>
        <taxon>Alteromonadales</taxon>
        <taxon>Colwelliaceae</taxon>
        <taxon>Colwellia</taxon>
    </lineage>
</organism>
<keyword evidence="10" id="KW-1185">Reference proteome</keyword>
<dbReference type="EMBL" id="VOLR01000011">
    <property type="protein sequence ID" value="TWX59698.1"/>
    <property type="molecule type" value="Genomic_DNA"/>
</dbReference>
<gene>
    <name evidence="8" type="ORF">ESZ26_09700</name>
    <name evidence="9" type="ORF">ESZ27_05700</name>
</gene>
<keyword evidence="2 4" id="KW-0807">Transducer</keyword>
<dbReference type="RefSeq" id="WP_146796978.1">
    <property type="nucleotide sequence ID" value="NZ_VOLP01000002.1"/>
</dbReference>
<evidence type="ECO:0000313" key="11">
    <source>
        <dbReference type="Proteomes" id="UP000321917"/>
    </source>
</evidence>
<dbReference type="SUPFAM" id="SSF58104">
    <property type="entry name" value="Methyl-accepting chemotaxis protein (MCP) signaling domain"/>
    <property type="match status" value="1"/>
</dbReference>
<protein>
    <submittedName>
        <fullName evidence="9">Methyl-accepting chemotaxis protein</fullName>
    </submittedName>
</protein>
<evidence type="ECO:0000313" key="10">
    <source>
        <dbReference type="Proteomes" id="UP000321525"/>
    </source>
</evidence>
<feature type="domain" description="Methyl-accepting transducer" evidence="6">
    <location>
        <begin position="268"/>
        <end position="504"/>
    </location>
</feature>
<evidence type="ECO:0000256" key="3">
    <source>
        <dbReference type="ARBA" id="ARBA00029447"/>
    </source>
</evidence>
<dbReference type="Proteomes" id="UP000321917">
    <property type="component" value="Unassembled WGS sequence"/>
</dbReference>
<dbReference type="Pfam" id="PF00672">
    <property type="entry name" value="HAMP"/>
    <property type="match status" value="1"/>
</dbReference>
<feature type="domain" description="HAMP" evidence="7">
    <location>
        <begin position="209"/>
        <end position="263"/>
    </location>
</feature>
<evidence type="ECO:0000313" key="9">
    <source>
        <dbReference type="EMBL" id="TWX69425.1"/>
    </source>
</evidence>
<comment type="caution">
    <text evidence="9">The sequence shown here is derived from an EMBL/GenBank/DDBJ whole genome shotgun (WGS) entry which is preliminary data.</text>
</comment>
<dbReference type="Pfam" id="PF00015">
    <property type="entry name" value="MCPsignal"/>
    <property type="match status" value="1"/>
</dbReference>
<evidence type="ECO:0000256" key="4">
    <source>
        <dbReference type="PROSITE-ProRule" id="PRU00284"/>
    </source>
</evidence>
<dbReference type="GO" id="GO:0006935">
    <property type="term" value="P:chemotaxis"/>
    <property type="evidence" value="ECO:0007669"/>
    <property type="project" value="UniProtKB-ARBA"/>
</dbReference>
<sequence length="540" mass="58554">MKFFKELPIFHKILAILAIAILSFVINLLINITAISKNQILLQTIQNTTIHLVNLTSENVNTWQHVDELYNQSVSFGDEELIDQASQLVVVLADNLTRINSLEPSFSDTSALVSLSKEYNDIARKISAGFIKEEIDFQSASTKISIEKKSNVFQEVTERLKQDKTKAAMVFNTLVEETVTNSSDSRDLSILVGILLLVIMSLLSIVIARSISHSVLNIDASLKELAEGDGDLTNQIEVMSQDELGSVVKNFNAFTQLLRGIVSDVIDVVPPLTKSAEQLAEKVRDVDANVQSQAEVAEITKQSMVEMQFSVTDIAKSAAEAANAAGSGEAEVNRGMENVQRSLLISGELVHEIGNAADVVDRLAKDSQNMNKILDVINGIAEQTNLLALNAAIEAARAGEQGRGFAVVADEVRSLASRTALSTTEIRGLLDKLISAADQSVSTMGLAREKANNNEEISLAVDKSLTNIKEQIGHISSMNSQIATATEEQSCVAETVVNNIEQMYNSFGATQAAIEEIGNVAHLVDQNAIQLQKATSKFKV</sequence>
<dbReference type="PROSITE" id="PS50885">
    <property type="entry name" value="HAMP"/>
    <property type="match status" value="1"/>
</dbReference>
<feature type="transmembrane region" description="Helical" evidence="5">
    <location>
        <begin position="188"/>
        <end position="208"/>
    </location>
</feature>
<dbReference type="PANTHER" id="PTHR32089:SF112">
    <property type="entry name" value="LYSOZYME-LIKE PROTEIN-RELATED"/>
    <property type="match status" value="1"/>
</dbReference>
<dbReference type="InterPro" id="IPR004089">
    <property type="entry name" value="MCPsignal_dom"/>
</dbReference>
<comment type="subcellular location">
    <subcellularLocation>
        <location evidence="1">Membrane</location>
    </subcellularLocation>
</comment>
<dbReference type="SMART" id="SM00304">
    <property type="entry name" value="HAMP"/>
    <property type="match status" value="1"/>
</dbReference>
<dbReference type="OrthoDB" id="49457at2"/>
<evidence type="ECO:0000313" key="8">
    <source>
        <dbReference type="EMBL" id="TWX59698.1"/>
    </source>
</evidence>
<keyword evidence="5" id="KW-1133">Transmembrane helix</keyword>
<accession>A0A5C6QKE7</accession>
<dbReference type="FunFam" id="1.10.287.950:FF:000001">
    <property type="entry name" value="Methyl-accepting chemotaxis sensory transducer"/>
    <property type="match status" value="1"/>
</dbReference>
<dbReference type="EMBL" id="VOLQ01000007">
    <property type="protein sequence ID" value="TWX69425.1"/>
    <property type="molecule type" value="Genomic_DNA"/>
</dbReference>
<evidence type="ECO:0000259" key="7">
    <source>
        <dbReference type="PROSITE" id="PS50885"/>
    </source>
</evidence>
<dbReference type="AlphaFoldDB" id="A0A5C6QKE7"/>
<name>A0A5C6QKE7_9GAMM</name>
<dbReference type="Gene3D" id="1.10.287.950">
    <property type="entry name" value="Methyl-accepting chemotaxis protein"/>
    <property type="match status" value="1"/>
</dbReference>